<accession>A0AAE3SFC6</accession>
<feature type="domain" description="Flavodoxin-like" evidence="1">
    <location>
        <begin position="31"/>
        <end position="182"/>
    </location>
</feature>
<proteinExistence type="predicted"/>
<evidence type="ECO:0000313" key="2">
    <source>
        <dbReference type="EMBL" id="MCW3787288.1"/>
    </source>
</evidence>
<protein>
    <recommendedName>
        <fullName evidence="1">Flavodoxin-like domain-containing protein</fullName>
    </recommendedName>
</protein>
<evidence type="ECO:0000313" key="3">
    <source>
        <dbReference type="Proteomes" id="UP001209229"/>
    </source>
</evidence>
<dbReference type="GO" id="GO:0010181">
    <property type="term" value="F:FMN binding"/>
    <property type="evidence" value="ECO:0007669"/>
    <property type="project" value="InterPro"/>
</dbReference>
<dbReference type="Pfam" id="PF12682">
    <property type="entry name" value="Flavodoxin_4"/>
    <property type="match status" value="1"/>
</dbReference>
<gene>
    <name evidence="2" type="ORF">OM075_12475</name>
</gene>
<sequence>MFISRLYNKLLGHFYSVILQKKMVLEESDHILVAYFSWSGNTAVVAKQIHNQLGGDIFEICAEEAYSSVYRDVVNRARLELREDQRPELMEDLDTIASYETIFIGYPNWCNTFPAPILTFLSNHNFSGKTIIPFCTHGGGGLGNSLRDFTKYCHSAKIVKGLSLNGGSVSRNNSEVIDWIEELKK</sequence>
<dbReference type="RefSeq" id="WP_301190853.1">
    <property type="nucleotide sequence ID" value="NZ_JAPDPJ010000027.1"/>
</dbReference>
<dbReference type="Proteomes" id="UP001209229">
    <property type="component" value="Unassembled WGS sequence"/>
</dbReference>
<reference evidence="2" key="1">
    <citation type="submission" date="2022-10" db="EMBL/GenBank/DDBJ databases">
        <authorList>
            <person name="Yu W.X."/>
        </authorList>
    </citation>
    <scope>NUCLEOTIDE SEQUENCE</scope>
    <source>
        <strain evidence="2">AAT</strain>
    </source>
</reference>
<dbReference type="InterPro" id="IPR029039">
    <property type="entry name" value="Flavoprotein-like_sf"/>
</dbReference>
<evidence type="ECO:0000259" key="1">
    <source>
        <dbReference type="Pfam" id="PF12682"/>
    </source>
</evidence>
<dbReference type="PANTHER" id="PTHR39201:SF1">
    <property type="entry name" value="FLAVODOXIN-LIKE DOMAIN-CONTAINING PROTEIN"/>
    <property type="match status" value="1"/>
</dbReference>
<dbReference type="PANTHER" id="PTHR39201">
    <property type="entry name" value="EXPORTED PROTEIN-RELATED"/>
    <property type="match status" value="1"/>
</dbReference>
<dbReference type="EMBL" id="JAPDPJ010000027">
    <property type="protein sequence ID" value="MCW3787288.1"/>
    <property type="molecule type" value="Genomic_DNA"/>
</dbReference>
<keyword evidence="3" id="KW-1185">Reference proteome</keyword>
<name>A0AAE3SFC6_9BACT</name>
<dbReference type="InterPro" id="IPR008254">
    <property type="entry name" value="Flavodoxin/NO_synth"/>
</dbReference>
<dbReference type="Gene3D" id="3.40.50.360">
    <property type="match status" value="1"/>
</dbReference>
<dbReference type="SUPFAM" id="SSF52218">
    <property type="entry name" value="Flavoproteins"/>
    <property type="match status" value="1"/>
</dbReference>
<organism evidence="2 3">
    <name type="scientific">Plebeiibacterium sediminum</name>
    <dbReference type="NCBI Taxonomy" id="2992112"/>
    <lineage>
        <taxon>Bacteria</taxon>
        <taxon>Pseudomonadati</taxon>
        <taxon>Bacteroidota</taxon>
        <taxon>Bacteroidia</taxon>
        <taxon>Marinilabiliales</taxon>
        <taxon>Marinilabiliaceae</taxon>
        <taxon>Plebeiibacterium</taxon>
    </lineage>
</organism>
<comment type="caution">
    <text evidence="2">The sequence shown here is derived from an EMBL/GenBank/DDBJ whole genome shotgun (WGS) entry which is preliminary data.</text>
</comment>
<dbReference type="AlphaFoldDB" id="A0AAE3SFC6"/>